<organism evidence="4 5">
    <name type="scientific">Flavobacterium terrae</name>
    <dbReference type="NCBI Taxonomy" id="415425"/>
    <lineage>
        <taxon>Bacteria</taxon>
        <taxon>Pseudomonadati</taxon>
        <taxon>Bacteroidota</taxon>
        <taxon>Flavobacteriia</taxon>
        <taxon>Flavobacteriales</taxon>
        <taxon>Flavobacteriaceae</taxon>
        <taxon>Flavobacterium</taxon>
    </lineage>
</organism>
<dbReference type="Pfam" id="PF18962">
    <property type="entry name" value="Por_Secre_tail"/>
    <property type="match status" value="1"/>
</dbReference>
<protein>
    <submittedName>
        <fullName evidence="4">Por secretion system C-terminal sorting domain-containing protein</fullName>
    </submittedName>
</protein>
<evidence type="ECO:0000256" key="1">
    <source>
        <dbReference type="ARBA" id="ARBA00022729"/>
    </source>
</evidence>
<dbReference type="Gene3D" id="2.60.120.200">
    <property type="match status" value="1"/>
</dbReference>
<dbReference type="OrthoDB" id="1346265at2"/>
<feature type="domain" description="Secretion system C-terminal sorting" evidence="3">
    <location>
        <begin position="380"/>
        <end position="449"/>
    </location>
</feature>
<evidence type="ECO:0000313" key="5">
    <source>
        <dbReference type="Proteomes" id="UP000184488"/>
    </source>
</evidence>
<dbReference type="NCBIfam" id="TIGR04183">
    <property type="entry name" value="Por_Secre_tail"/>
    <property type="match status" value="1"/>
</dbReference>
<dbReference type="InterPro" id="IPR026444">
    <property type="entry name" value="Secre_tail"/>
</dbReference>
<keyword evidence="5" id="KW-1185">Reference proteome</keyword>
<name>A0A1M6FUI0_9FLAO</name>
<dbReference type="GO" id="GO:0004553">
    <property type="term" value="F:hydrolase activity, hydrolyzing O-glycosyl compounds"/>
    <property type="evidence" value="ECO:0007669"/>
    <property type="project" value="UniProtKB-ARBA"/>
</dbReference>
<dbReference type="Proteomes" id="UP000184488">
    <property type="component" value="Unassembled WGS sequence"/>
</dbReference>
<accession>A0A1M6FUI0</accession>
<dbReference type="STRING" id="415425.SAMN05444363_2350"/>
<feature type="signal peptide" evidence="2">
    <location>
        <begin position="1"/>
        <end position="23"/>
    </location>
</feature>
<dbReference type="SUPFAM" id="SSF49899">
    <property type="entry name" value="Concanavalin A-like lectins/glucanases"/>
    <property type="match status" value="1"/>
</dbReference>
<reference evidence="5" key="1">
    <citation type="submission" date="2016-11" db="EMBL/GenBank/DDBJ databases">
        <authorList>
            <person name="Varghese N."/>
            <person name="Submissions S."/>
        </authorList>
    </citation>
    <scope>NUCLEOTIDE SEQUENCE [LARGE SCALE GENOMIC DNA]</scope>
    <source>
        <strain evidence="5">DSM 18829</strain>
    </source>
</reference>
<dbReference type="InterPro" id="IPR013320">
    <property type="entry name" value="ConA-like_dom_sf"/>
</dbReference>
<keyword evidence="1 2" id="KW-0732">Signal</keyword>
<dbReference type="RefSeq" id="WP_073311661.1">
    <property type="nucleotide sequence ID" value="NZ_FQZI01000004.1"/>
</dbReference>
<dbReference type="EMBL" id="FQZI01000004">
    <property type="protein sequence ID" value="SHJ01320.1"/>
    <property type="molecule type" value="Genomic_DNA"/>
</dbReference>
<sequence length="451" mass="49836">MKQKYLSLLLIFNFLISFSQNKALEIGGASYFNVNNTNVSYFSLNINSFTIEYDFYLNELTDFNASFNSLGYNSLIARPIRFFVTNSGASILTLGNGVSEETIPGTPSFNSGQWYHVAIVVINNGTKNVKLYVNGAQSVDYNFSSTLNDNNVPFISLGGVSFVSSANAKYDNLRIWSVARTGSEIVNNYNTCLSNNEAGLVTNFTFDGFNFNLISNQLLGGGHRLGQIQGVYSFSQGTGCTIASPFAPITVTGDYAGIYYYVDTVNGKPHYKTDNLTCNDFTSESYCDAYGSGNYFKEIVWDNNSNTWVLKYEPCIWLFTNCTNFDDLAFTTLATNTTNTSFAPCTGWVFSDSNANSTFSSPDCPPLNTNDFDINSSFKLYPNPVQNEVVLEINDLSNVALEVFDTNGRLLKKQKLSSSKISINVSELPSGIYMFKIISNEGITTSKVIKQ</sequence>
<proteinExistence type="predicted"/>
<gene>
    <name evidence="4" type="ORF">SAMN05444363_2350</name>
</gene>
<evidence type="ECO:0000313" key="4">
    <source>
        <dbReference type="EMBL" id="SHJ01320.1"/>
    </source>
</evidence>
<dbReference type="AlphaFoldDB" id="A0A1M6FUI0"/>
<feature type="chain" id="PRO_5012454968" evidence="2">
    <location>
        <begin position="24"/>
        <end position="451"/>
    </location>
</feature>
<dbReference type="Pfam" id="PF13385">
    <property type="entry name" value="Laminin_G_3"/>
    <property type="match status" value="1"/>
</dbReference>
<dbReference type="GO" id="GO:0005975">
    <property type="term" value="P:carbohydrate metabolic process"/>
    <property type="evidence" value="ECO:0007669"/>
    <property type="project" value="UniProtKB-ARBA"/>
</dbReference>
<evidence type="ECO:0000259" key="3">
    <source>
        <dbReference type="Pfam" id="PF18962"/>
    </source>
</evidence>
<evidence type="ECO:0000256" key="2">
    <source>
        <dbReference type="SAM" id="SignalP"/>
    </source>
</evidence>